<evidence type="ECO:0000259" key="1">
    <source>
        <dbReference type="Pfam" id="PF06054"/>
    </source>
</evidence>
<accession>A0A380G862</accession>
<name>A0A380G862_STAIN</name>
<evidence type="ECO:0000259" key="2">
    <source>
        <dbReference type="Pfam" id="PF25164"/>
    </source>
</evidence>
<dbReference type="EMBL" id="UHDP01000003">
    <property type="protein sequence ID" value="SUM47339.1"/>
    <property type="molecule type" value="Genomic_DNA"/>
</dbReference>
<dbReference type="Pfam" id="PF25164">
    <property type="entry name" value="CoiA_N"/>
    <property type="match status" value="1"/>
</dbReference>
<reference evidence="3 4" key="1">
    <citation type="submission" date="2018-06" db="EMBL/GenBank/DDBJ databases">
        <authorList>
            <consortium name="Pathogen Informatics"/>
            <person name="Doyle S."/>
        </authorList>
    </citation>
    <scope>NUCLEOTIDE SEQUENCE [LARGE SCALE GENOMIC DNA]</scope>
    <source>
        <strain evidence="4">NCTC 11048</strain>
    </source>
</reference>
<feature type="domain" description="Competence protein CoiA nuclease-like" evidence="1">
    <location>
        <begin position="59"/>
        <end position="194"/>
    </location>
</feature>
<dbReference type="OrthoDB" id="3784230at2"/>
<gene>
    <name evidence="3" type="ORF">NCTC11048_02417</name>
</gene>
<dbReference type="Proteomes" id="UP000255549">
    <property type="component" value="Unassembled WGS sequence"/>
</dbReference>
<dbReference type="InterPro" id="IPR021176">
    <property type="entry name" value="Competence-induced_CoiA"/>
</dbReference>
<organism evidence="3 4">
    <name type="scientific">Staphylococcus intermedius NCTC 11048</name>
    <dbReference type="NCBI Taxonomy" id="1141106"/>
    <lineage>
        <taxon>Bacteria</taxon>
        <taxon>Bacillati</taxon>
        <taxon>Bacillota</taxon>
        <taxon>Bacilli</taxon>
        <taxon>Bacillales</taxon>
        <taxon>Staphylococcaceae</taxon>
        <taxon>Staphylococcus</taxon>
        <taxon>Staphylococcus intermedius group</taxon>
    </lineage>
</organism>
<dbReference type="InterPro" id="IPR057253">
    <property type="entry name" value="CoiA-like_N"/>
</dbReference>
<sequence>MLTAYNAQSQQILATHARKEEVYHCPICKEVLILKQGVRKGAHFAHYRHSMGHVHLKGESIQHARCKSILYEQLYEIDSETQLEPYLQSIMQIPDIIFKTWAIEIQLSPIAIKTMKARTEGLQREGHHVLWIAEKPQMKKGLYVLSQLQQQCIIPSIKTLYCIDTSSCELFRLSHIMPITAKTFHGELMPLSIQALCQDLQQVPQNDLIVRKLSTSQILKYIQHCRRQNSVLEPTLSMMYQMRMSDEQVAKITGFLFPEQIYIQTHPVLWQLYILKCLQVGIPSHSLLLKQLKFRHFAVETCERQQIINPIIQRYLKLLNL</sequence>
<evidence type="ECO:0000313" key="3">
    <source>
        <dbReference type="EMBL" id="SUM47339.1"/>
    </source>
</evidence>
<dbReference type="PIRSF" id="PIRSF007487">
    <property type="entry name" value="Competence-induced_CoiA_bac"/>
    <property type="match status" value="1"/>
</dbReference>
<dbReference type="InterPro" id="IPR010330">
    <property type="entry name" value="CoiA_nuc"/>
</dbReference>
<protein>
    <submittedName>
        <fullName evidence="3">Transcription factor</fullName>
    </submittedName>
</protein>
<proteinExistence type="predicted"/>
<evidence type="ECO:0000313" key="4">
    <source>
        <dbReference type="Proteomes" id="UP000255549"/>
    </source>
</evidence>
<dbReference type="Pfam" id="PF06054">
    <property type="entry name" value="CoiA_nuc"/>
    <property type="match status" value="1"/>
</dbReference>
<feature type="domain" description="Competence protein CoiA-like N-terminal" evidence="2">
    <location>
        <begin position="14"/>
        <end position="51"/>
    </location>
</feature>
<dbReference type="STRING" id="1141106.GCA_000308095_02571"/>
<dbReference type="AlphaFoldDB" id="A0A380G862"/>
<keyword evidence="4" id="KW-1185">Reference proteome</keyword>
<dbReference type="RefSeq" id="WP_019167285.1">
    <property type="nucleotide sequence ID" value="NZ_CAIB01000016.1"/>
</dbReference>